<organism evidence="1 2">
    <name type="scientific">Candidatus Magasanikbacteria bacterium CG10_big_fil_rev_8_21_14_0_10_36_32</name>
    <dbReference type="NCBI Taxonomy" id="1974646"/>
    <lineage>
        <taxon>Bacteria</taxon>
        <taxon>Candidatus Magasanikiibacteriota</taxon>
    </lineage>
</organism>
<dbReference type="AlphaFoldDB" id="A0A2M6W5C0"/>
<reference evidence="2" key="1">
    <citation type="submission" date="2017-09" db="EMBL/GenBank/DDBJ databases">
        <title>Depth-based differentiation of microbial function through sediment-hosted aquifers and enrichment of novel symbionts in the deep terrestrial subsurface.</title>
        <authorList>
            <person name="Probst A.J."/>
            <person name="Ladd B."/>
            <person name="Jarett J.K."/>
            <person name="Geller-Mcgrath D.E."/>
            <person name="Sieber C.M.K."/>
            <person name="Emerson J.B."/>
            <person name="Anantharaman K."/>
            <person name="Thomas B.C."/>
            <person name="Malmstrom R."/>
            <person name="Stieglmeier M."/>
            <person name="Klingl A."/>
            <person name="Woyke T."/>
            <person name="Ryan C.M."/>
            <person name="Banfield J.F."/>
        </authorList>
    </citation>
    <scope>NUCLEOTIDE SEQUENCE [LARGE SCALE GENOMIC DNA]</scope>
</reference>
<evidence type="ECO:0000313" key="2">
    <source>
        <dbReference type="Proteomes" id="UP000231426"/>
    </source>
</evidence>
<proteinExistence type="predicted"/>
<protein>
    <submittedName>
        <fullName evidence="1">Uncharacterized protein</fullName>
    </submittedName>
</protein>
<evidence type="ECO:0000313" key="1">
    <source>
        <dbReference type="EMBL" id="PIT88002.1"/>
    </source>
</evidence>
<name>A0A2M6W5C0_9BACT</name>
<accession>A0A2M6W5C0</accession>
<sequence length="214" mass="24603">MNYKYLFLIFIILIFAGAGCDRIKWKQAPIEGVSTSTPLTIDLLNPITSEYVNIIMDQISTETKWPLYQGKTTDGGSYWTISPLILENPQFWFGEKQGKESPQIKAEQITDQARFDMYRETHSKPLTKKTVDKKNTKITETIEMSKLKTTTLPLGTVLCHEFNENSLFDPNLKMAVLYTSDGWRFGAFTTENCNEAVKYIKMITEKFITINNKK</sequence>
<gene>
    <name evidence="1" type="ORF">COU29_04305</name>
</gene>
<dbReference type="PROSITE" id="PS51257">
    <property type="entry name" value="PROKAR_LIPOPROTEIN"/>
    <property type="match status" value="1"/>
</dbReference>
<dbReference type="EMBL" id="PFBV01000006">
    <property type="protein sequence ID" value="PIT88002.1"/>
    <property type="molecule type" value="Genomic_DNA"/>
</dbReference>
<dbReference type="Proteomes" id="UP000231426">
    <property type="component" value="Unassembled WGS sequence"/>
</dbReference>
<comment type="caution">
    <text evidence="1">The sequence shown here is derived from an EMBL/GenBank/DDBJ whole genome shotgun (WGS) entry which is preliminary data.</text>
</comment>